<dbReference type="AlphaFoldDB" id="I0IQM1"/>
<gene>
    <name evidence="1" type="ordered locus">LFE_1892</name>
</gene>
<evidence type="ECO:0000313" key="1">
    <source>
        <dbReference type="EMBL" id="BAM07570.1"/>
    </source>
</evidence>
<name>I0IQM1_LEPFC</name>
<dbReference type="eggNOG" id="COG3189">
    <property type="taxonomic scope" value="Bacteria"/>
</dbReference>
<keyword evidence="2" id="KW-1185">Reference proteome</keyword>
<dbReference type="Proteomes" id="UP000007382">
    <property type="component" value="Chromosome"/>
</dbReference>
<dbReference type="KEGG" id="lfc:LFE_1892"/>
<evidence type="ECO:0000313" key="2">
    <source>
        <dbReference type="Proteomes" id="UP000007382"/>
    </source>
</evidence>
<dbReference type="InterPro" id="IPR052552">
    <property type="entry name" value="YeaO-like"/>
</dbReference>
<dbReference type="HOGENOM" id="CLU_137928_1_0_0"/>
<dbReference type="PANTHER" id="PTHR36849:SF1">
    <property type="entry name" value="CYTOPLASMIC PROTEIN"/>
    <property type="match status" value="1"/>
</dbReference>
<dbReference type="OrthoDB" id="9790745at2"/>
<protein>
    <recommendedName>
        <fullName evidence="3">Uroporphyrin-III C-methyltransferase</fullName>
    </recommendedName>
</protein>
<sequence>MKKTIGLGRVHDFHSKEAGIYAILVDRLWPRGIRKENLPIDLWGKDWAPSPGLRQLFHDGKIDFSQFRQSYSEELQDKKQEIKEFLSKLVLPKILLLFASRNLGENNAVVLKEVIEGWLSDDQAKHQKIIEDRRN</sequence>
<accession>I0IQM1</accession>
<proteinExistence type="predicted"/>
<dbReference type="RefSeq" id="WP_014450054.1">
    <property type="nucleotide sequence ID" value="NC_017094.1"/>
</dbReference>
<evidence type="ECO:0008006" key="3">
    <source>
        <dbReference type="Google" id="ProtNLM"/>
    </source>
</evidence>
<dbReference type="STRING" id="1162668.LFE_1892"/>
<dbReference type="EMBL" id="AP012342">
    <property type="protein sequence ID" value="BAM07570.1"/>
    <property type="molecule type" value="Genomic_DNA"/>
</dbReference>
<organism evidence="1 2">
    <name type="scientific">Leptospirillum ferrooxidans (strain C2-3)</name>
    <dbReference type="NCBI Taxonomy" id="1162668"/>
    <lineage>
        <taxon>Bacteria</taxon>
        <taxon>Pseudomonadati</taxon>
        <taxon>Nitrospirota</taxon>
        <taxon>Nitrospiria</taxon>
        <taxon>Nitrospirales</taxon>
        <taxon>Nitrospiraceae</taxon>
        <taxon>Leptospirillum</taxon>
    </lineage>
</organism>
<dbReference type="Pfam" id="PF22752">
    <property type="entry name" value="DUF488-N3i"/>
    <property type="match status" value="1"/>
</dbReference>
<reference evidence="1 2" key="1">
    <citation type="journal article" date="2012" name="J. Bacteriol.">
        <title>Complete Genome Sequence of Leptospirillum ferrooxidans Strain C2-3, Isolated from a Fresh Volcanic Ash Deposit on the Island of Miyake, Japan.</title>
        <authorList>
            <person name="Fujimura R."/>
            <person name="Sato Y."/>
            <person name="Nishizawa T."/>
            <person name="Oshima K."/>
            <person name="Kim S.-W."/>
            <person name="Hattori M."/>
            <person name="Kamijo T."/>
            <person name="Ohta H."/>
        </authorList>
    </citation>
    <scope>NUCLEOTIDE SEQUENCE [LARGE SCALE GENOMIC DNA]</scope>
    <source>
        <strain evidence="1 2">C2-3</strain>
    </source>
</reference>
<dbReference type="PANTHER" id="PTHR36849">
    <property type="entry name" value="CYTOPLASMIC PROTEIN-RELATED"/>
    <property type="match status" value="1"/>
</dbReference>
<reference evidence="2" key="2">
    <citation type="submission" date="2012-03" db="EMBL/GenBank/DDBJ databases">
        <title>The complete genome sequence of the pioneer microbe on fresh volcanic deposit, Leptospirillum ferrooxidans strain C2-3.</title>
        <authorList>
            <person name="Fujimura R."/>
            <person name="Sato Y."/>
            <person name="Nishizawa T."/>
            <person name="Nanba K."/>
            <person name="Oshima K."/>
            <person name="Hattori M."/>
            <person name="Kamijo T."/>
            <person name="Ohta H."/>
        </authorList>
    </citation>
    <scope>NUCLEOTIDE SEQUENCE [LARGE SCALE GENOMIC DNA]</scope>
    <source>
        <strain evidence="2">C2-3</strain>
    </source>
</reference>
<dbReference type="PATRIC" id="fig|1162668.3.peg.2248"/>